<feature type="binding site" evidence="10">
    <location>
        <position position="218"/>
    </location>
    <ligand>
        <name>[4Fe-4S] cluster</name>
        <dbReference type="ChEBI" id="CHEBI:49883"/>
    </ligand>
</feature>
<keyword evidence="12" id="KW-0540">Nuclease</keyword>
<comment type="function">
    <text evidence="10">DNA repair enzyme that has both DNA N-glycosylase activity and AP-lyase activity. The DNA N-glycosylase activity releases various damaged pyrimidines from DNA by cleaving the N-glycosidic bond, leaving an AP (apurinic/apyrimidinic) site. The AP-lyase activity cleaves the phosphodiester bond 3' to the AP site by a beta-elimination, leaving a 3'-terminal unsaturated sugar and a product with a terminal 5'-phosphate.</text>
</comment>
<keyword evidence="7 10" id="KW-0411">Iron-sulfur</keyword>
<evidence type="ECO:0000256" key="1">
    <source>
        <dbReference type="ARBA" id="ARBA00008343"/>
    </source>
</evidence>
<dbReference type="PANTHER" id="PTHR10359">
    <property type="entry name" value="A/G-SPECIFIC ADENINE GLYCOSYLASE/ENDONUCLEASE III"/>
    <property type="match status" value="1"/>
</dbReference>
<dbReference type="eggNOG" id="COG0177">
    <property type="taxonomic scope" value="Bacteria"/>
</dbReference>
<sequence length="227" mass="25805">MPKHNQKQPQIKQPRVKQQLKANQIKALFLQHYHNAKTELIYHNIYELLVCVILSAQCTDKRVNIVTPALFAKYKSPKELAKADINDVKELIKSVSFFNNKAHNLIKMAQQVVNDFGGEIPTNRDELKTLAGVGQKTANVVLIEYFEANFMAVDTHVFRVSHRLGLSVAKSALETEKDLSALFKDNLSVLHQGFVLFGRYVCKAIKPQCQECFVKDFCITRSNFKPA</sequence>
<evidence type="ECO:0000256" key="8">
    <source>
        <dbReference type="ARBA" id="ARBA00023204"/>
    </source>
</evidence>
<feature type="binding site" evidence="10">
    <location>
        <position position="209"/>
    </location>
    <ligand>
        <name>[4Fe-4S] cluster</name>
        <dbReference type="ChEBI" id="CHEBI:49883"/>
    </ligand>
</feature>
<dbReference type="Proteomes" id="UP000018143">
    <property type="component" value="Unassembled WGS sequence"/>
</dbReference>
<dbReference type="SUPFAM" id="SSF48150">
    <property type="entry name" value="DNA-glycosylase"/>
    <property type="match status" value="1"/>
</dbReference>
<keyword evidence="9 10" id="KW-0326">Glycosidase</keyword>
<dbReference type="EC" id="4.2.99.18" evidence="10"/>
<dbReference type="InterPro" id="IPR005759">
    <property type="entry name" value="Nth"/>
</dbReference>
<dbReference type="GO" id="GO:0046872">
    <property type="term" value="F:metal ion binding"/>
    <property type="evidence" value="ECO:0007669"/>
    <property type="project" value="UniProtKB-KW"/>
</dbReference>
<dbReference type="PANTHER" id="PTHR10359:SF18">
    <property type="entry name" value="ENDONUCLEASE III"/>
    <property type="match status" value="1"/>
</dbReference>
<accession>T1D1S2</accession>
<dbReference type="GO" id="GO:0019104">
    <property type="term" value="F:DNA N-glycosylase activity"/>
    <property type="evidence" value="ECO:0007669"/>
    <property type="project" value="UniProtKB-UniRule"/>
</dbReference>
<evidence type="ECO:0000256" key="2">
    <source>
        <dbReference type="ARBA" id="ARBA00022485"/>
    </source>
</evidence>
<organism evidence="12 13">
    <name type="scientific">Helicobacter fennelliae MRY12-0050</name>
    <dbReference type="NCBI Taxonomy" id="1325130"/>
    <lineage>
        <taxon>Bacteria</taxon>
        <taxon>Pseudomonadati</taxon>
        <taxon>Campylobacterota</taxon>
        <taxon>Epsilonproteobacteria</taxon>
        <taxon>Campylobacterales</taxon>
        <taxon>Helicobacteraceae</taxon>
        <taxon>Helicobacter</taxon>
    </lineage>
</organism>
<protein>
    <recommendedName>
        <fullName evidence="10">Endonuclease III</fullName>
        <ecNumber evidence="10">4.2.99.18</ecNumber>
    </recommendedName>
    <alternativeName>
        <fullName evidence="10">DNA-(apurinic or apyrimidinic site) lyase</fullName>
    </alternativeName>
</protein>
<dbReference type="InterPro" id="IPR000445">
    <property type="entry name" value="HhH_motif"/>
</dbReference>
<dbReference type="GO" id="GO:0006285">
    <property type="term" value="P:base-excision repair, AP site formation"/>
    <property type="evidence" value="ECO:0007669"/>
    <property type="project" value="TreeGrafter"/>
</dbReference>
<dbReference type="GO" id="GO:0051539">
    <property type="term" value="F:4 iron, 4 sulfur cluster binding"/>
    <property type="evidence" value="ECO:0007669"/>
    <property type="project" value="UniProtKB-UniRule"/>
</dbReference>
<dbReference type="CDD" id="cd00056">
    <property type="entry name" value="ENDO3c"/>
    <property type="match status" value="1"/>
</dbReference>
<dbReference type="Pfam" id="PF00633">
    <property type="entry name" value="HHH"/>
    <property type="match status" value="1"/>
</dbReference>
<proteinExistence type="inferred from homology"/>
<keyword evidence="6 10" id="KW-0408">Iron</keyword>
<comment type="catalytic activity">
    <reaction evidence="10">
        <text>2'-deoxyribonucleotide-(2'-deoxyribose 5'-phosphate)-2'-deoxyribonucleotide-DNA = a 3'-end 2'-deoxyribonucleotide-(2,3-dehydro-2,3-deoxyribose 5'-phosphate)-DNA + a 5'-end 5'-phospho-2'-deoxyribonucleoside-DNA + H(+)</text>
        <dbReference type="Rhea" id="RHEA:66592"/>
        <dbReference type="Rhea" id="RHEA-COMP:13180"/>
        <dbReference type="Rhea" id="RHEA-COMP:16897"/>
        <dbReference type="Rhea" id="RHEA-COMP:17067"/>
        <dbReference type="ChEBI" id="CHEBI:15378"/>
        <dbReference type="ChEBI" id="CHEBI:136412"/>
        <dbReference type="ChEBI" id="CHEBI:157695"/>
        <dbReference type="ChEBI" id="CHEBI:167181"/>
        <dbReference type="EC" id="4.2.99.18"/>
    </reaction>
</comment>
<keyword evidence="12" id="KW-0255">Endonuclease</keyword>
<name>T1D1S2_9HELI</name>
<dbReference type="Pfam" id="PF00730">
    <property type="entry name" value="HhH-GPD"/>
    <property type="match status" value="1"/>
</dbReference>
<reference evidence="12 13" key="1">
    <citation type="journal article" date="2013" name="Genome Announc.">
        <title>Draft Genome Sequence of Helicobacter fennelliae Strain MRY12-0050, Isolated from a Bacteremia Patient.</title>
        <authorList>
            <person name="Rimbara E."/>
            <person name="Matsui M."/>
            <person name="Mori S."/>
            <person name="Suzuki S."/>
            <person name="Suzuki M."/>
            <person name="Kim H."/>
            <person name="Sekizuka T."/>
            <person name="Kuroda M."/>
            <person name="Shibayama K."/>
        </authorList>
    </citation>
    <scope>NUCLEOTIDE SEQUENCE [LARGE SCALE GENOMIC DNA]</scope>
    <source>
        <strain evidence="12 13">MRY12-0050</strain>
    </source>
</reference>
<evidence type="ECO:0000256" key="3">
    <source>
        <dbReference type="ARBA" id="ARBA00022723"/>
    </source>
</evidence>
<dbReference type="InterPro" id="IPR023170">
    <property type="entry name" value="HhH_base_excis_C"/>
</dbReference>
<feature type="binding site" evidence="10">
    <location>
        <position position="202"/>
    </location>
    <ligand>
        <name>[4Fe-4S] cluster</name>
        <dbReference type="ChEBI" id="CHEBI:49883"/>
    </ligand>
</feature>
<evidence type="ECO:0000256" key="5">
    <source>
        <dbReference type="ARBA" id="ARBA00022801"/>
    </source>
</evidence>
<keyword evidence="2 10" id="KW-0004">4Fe-4S</keyword>
<dbReference type="InterPro" id="IPR003651">
    <property type="entry name" value="Endonuclease3_FeS-loop_motif"/>
</dbReference>
<comment type="cofactor">
    <cofactor evidence="10">
        <name>[4Fe-4S] cluster</name>
        <dbReference type="ChEBI" id="CHEBI:49883"/>
    </cofactor>
    <text evidence="10">Binds 1 [4Fe-4S] cluster.</text>
</comment>
<evidence type="ECO:0000259" key="11">
    <source>
        <dbReference type="SMART" id="SM00478"/>
    </source>
</evidence>
<evidence type="ECO:0000256" key="9">
    <source>
        <dbReference type="ARBA" id="ARBA00023295"/>
    </source>
</evidence>
<dbReference type="STRING" id="1325130.HFN_0317"/>
<keyword evidence="10" id="KW-0238">DNA-binding</keyword>
<dbReference type="Gene3D" id="1.10.340.30">
    <property type="entry name" value="Hypothetical protein, domain 2"/>
    <property type="match status" value="1"/>
</dbReference>
<evidence type="ECO:0000256" key="6">
    <source>
        <dbReference type="ARBA" id="ARBA00023004"/>
    </source>
</evidence>
<dbReference type="HAMAP" id="MF_00942">
    <property type="entry name" value="Nth"/>
    <property type="match status" value="1"/>
</dbReference>
<dbReference type="FunFam" id="1.10.340.30:FF:000001">
    <property type="entry name" value="Endonuclease III"/>
    <property type="match status" value="1"/>
</dbReference>
<evidence type="ECO:0000256" key="7">
    <source>
        <dbReference type="ARBA" id="ARBA00023014"/>
    </source>
</evidence>
<dbReference type="PIRSF" id="PIRSF001435">
    <property type="entry name" value="Nth"/>
    <property type="match status" value="1"/>
</dbReference>
<dbReference type="NCBIfam" id="TIGR01083">
    <property type="entry name" value="nth"/>
    <property type="match status" value="1"/>
</dbReference>
<dbReference type="InterPro" id="IPR003265">
    <property type="entry name" value="HhH-GPD_domain"/>
</dbReference>
<gene>
    <name evidence="10" type="primary">nth</name>
    <name evidence="12" type="ORF">HFN_0317</name>
</gene>
<evidence type="ECO:0000313" key="12">
    <source>
        <dbReference type="EMBL" id="GAD19186.1"/>
    </source>
</evidence>
<keyword evidence="8 10" id="KW-0234">DNA repair</keyword>
<feature type="binding site" evidence="10">
    <location>
        <position position="212"/>
    </location>
    <ligand>
        <name>[4Fe-4S] cluster</name>
        <dbReference type="ChEBI" id="CHEBI:49883"/>
    </ligand>
</feature>
<dbReference type="Gene3D" id="1.10.1670.10">
    <property type="entry name" value="Helix-hairpin-Helix base-excision DNA repair enzymes (C-terminal)"/>
    <property type="match status" value="1"/>
</dbReference>
<evidence type="ECO:0000313" key="13">
    <source>
        <dbReference type="Proteomes" id="UP000018143"/>
    </source>
</evidence>
<comment type="similarity">
    <text evidence="1 10">Belongs to the Nth/MutY family.</text>
</comment>
<feature type="domain" description="HhH-GPD" evidence="11">
    <location>
        <begin position="54"/>
        <end position="200"/>
    </location>
</feature>
<keyword evidence="5 10" id="KW-0378">Hydrolase</keyword>
<keyword evidence="4 10" id="KW-0227">DNA damage</keyword>
<dbReference type="EMBL" id="BASD01000018">
    <property type="protein sequence ID" value="GAD19186.1"/>
    <property type="molecule type" value="Genomic_DNA"/>
</dbReference>
<dbReference type="GO" id="GO:0140078">
    <property type="term" value="F:class I DNA-(apurinic or apyrimidinic site) endonuclease activity"/>
    <property type="evidence" value="ECO:0007669"/>
    <property type="project" value="UniProtKB-EC"/>
</dbReference>
<keyword evidence="10 12" id="KW-0456">Lyase</keyword>
<comment type="caution">
    <text evidence="12">The sequence shown here is derived from an EMBL/GenBank/DDBJ whole genome shotgun (WGS) entry which is preliminary data.</text>
</comment>
<dbReference type="SMART" id="SM00478">
    <property type="entry name" value="ENDO3c"/>
    <property type="match status" value="1"/>
</dbReference>
<dbReference type="Pfam" id="PF10576">
    <property type="entry name" value="EndIII_4Fe-2S"/>
    <property type="match status" value="1"/>
</dbReference>
<dbReference type="InterPro" id="IPR011257">
    <property type="entry name" value="DNA_glycosylase"/>
</dbReference>
<dbReference type="SMART" id="SM00525">
    <property type="entry name" value="FES"/>
    <property type="match status" value="1"/>
</dbReference>
<evidence type="ECO:0000256" key="4">
    <source>
        <dbReference type="ARBA" id="ARBA00022763"/>
    </source>
</evidence>
<dbReference type="GO" id="GO:0003677">
    <property type="term" value="F:DNA binding"/>
    <property type="evidence" value="ECO:0007669"/>
    <property type="project" value="UniProtKB-UniRule"/>
</dbReference>
<evidence type="ECO:0000256" key="10">
    <source>
        <dbReference type="HAMAP-Rule" id="MF_00942"/>
    </source>
</evidence>
<keyword evidence="13" id="KW-1185">Reference proteome</keyword>
<keyword evidence="3 10" id="KW-0479">Metal-binding</keyword>
<dbReference type="AlphaFoldDB" id="T1D1S2"/>
<dbReference type="RefSeq" id="WP_023948376.1">
    <property type="nucleotide sequence ID" value="NZ_BASD01000018.1"/>
</dbReference>
<dbReference type="OrthoDB" id="9800977at2"/>